<accession>A0A182IJ45</accession>
<dbReference type="VEuPathDB" id="VectorBase:AATE000123"/>
<organism evidence="1">
    <name type="scientific">Anopheles atroparvus</name>
    <name type="common">European mosquito</name>
    <dbReference type="NCBI Taxonomy" id="41427"/>
    <lineage>
        <taxon>Eukaryota</taxon>
        <taxon>Metazoa</taxon>
        <taxon>Ecdysozoa</taxon>
        <taxon>Arthropoda</taxon>
        <taxon>Hexapoda</taxon>
        <taxon>Insecta</taxon>
        <taxon>Pterygota</taxon>
        <taxon>Neoptera</taxon>
        <taxon>Endopterygota</taxon>
        <taxon>Diptera</taxon>
        <taxon>Nematocera</taxon>
        <taxon>Culicoidea</taxon>
        <taxon>Culicidae</taxon>
        <taxon>Anophelinae</taxon>
        <taxon>Anopheles</taxon>
    </lineage>
</organism>
<dbReference type="GO" id="GO:0042302">
    <property type="term" value="F:structural constituent of cuticle"/>
    <property type="evidence" value="ECO:0007669"/>
    <property type="project" value="UniProtKB-UniRule"/>
</dbReference>
<dbReference type="Pfam" id="PF00379">
    <property type="entry name" value="Chitin_bind_4"/>
    <property type="match status" value="1"/>
</dbReference>
<dbReference type="AlphaFoldDB" id="A0A182IJ45"/>
<name>A0A182IJ45_ANOAO</name>
<evidence type="ECO:0000313" key="1">
    <source>
        <dbReference type="EnsemblMetazoa" id="AATE000123-PA.1"/>
    </source>
</evidence>
<reference evidence="1" key="1">
    <citation type="submission" date="2022-08" db="UniProtKB">
        <authorList>
            <consortium name="EnsemblMetazoa"/>
        </authorList>
    </citation>
    <scope>IDENTIFICATION</scope>
    <source>
        <strain evidence="1">EBRO</strain>
    </source>
</reference>
<dbReference type="PRINTS" id="PR00947">
    <property type="entry name" value="CUTICLE"/>
</dbReference>
<dbReference type="InterPro" id="IPR031311">
    <property type="entry name" value="CHIT_BIND_RR_consensus"/>
</dbReference>
<proteinExistence type="predicted"/>
<dbReference type="EnsemblMetazoa" id="AATE000123-RA">
    <property type="protein sequence ID" value="AATE000123-PA.1"/>
    <property type="gene ID" value="AATE000123"/>
</dbReference>
<dbReference type="PANTHER" id="PTHR12236:SF81">
    <property type="entry name" value="CUTICLE PROTEIN 19-LIKE PROTEIN"/>
    <property type="match status" value="1"/>
</dbReference>
<dbReference type="GO" id="GO:0005615">
    <property type="term" value="C:extracellular space"/>
    <property type="evidence" value="ECO:0007669"/>
    <property type="project" value="TreeGrafter"/>
</dbReference>
<dbReference type="GO" id="GO:0031012">
    <property type="term" value="C:extracellular matrix"/>
    <property type="evidence" value="ECO:0007669"/>
    <property type="project" value="TreeGrafter"/>
</dbReference>
<sequence>MKSTDGRIQEIRKYVPSGGEHSLLAILAASSFGLVSSYKDSLHAYAPEYAHPAYSFSYGVKDLHSGDVKSQWETRDDGIVKGHYSVVEPDGSIREVDYTADSKTGFNAVVKTHGPNAHPVRDEPSYDQHHQHHQQHHQHYDEHHSQSKINHFSKGQDHLILSSDLPQREKDIAEISEKKRPIPSILELKPHVNLEKPLVAYKNYEPPKTIFKHYAYDPHVTVETEHSHKHYVGASADPSDFFSEQAEAGEDLFKPSIRIEEVKAPDLSKLKPISPHVDFSQLSESDLGPYYTKDSYRPFAQYSNHVSHPVTLQKAKGHTIQVDSKPKKNLLKPLTTPGLKNFASPTVYKFAARGGPQPRPDYASYFKAKATRQARTGPVLFHPDEQKRASQRMVQSMLSRQPARNVPVYAKNYA</sequence>
<dbReference type="STRING" id="41427.A0A182IJ45"/>
<dbReference type="PROSITE" id="PS00233">
    <property type="entry name" value="CHIT_BIND_RR_1"/>
    <property type="match status" value="1"/>
</dbReference>
<dbReference type="PROSITE" id="PS51155">
    <property type="entry name" value="CHIT_BIND_RR_2"/>
    <property type="match status" value="1"/>
</dbReference>
<dbReference type="InterPro" id="IPR051217">
    <property type="entry name" value="Insect_Cuticle_Struc_Prot"/>
</dbReference>
<protein>
    <submittedName>
        <fullName evidence="1">Uncharacterized protein</fullName>
    </submittedName>
</protein>
<dbReference type="PANTHER" id="PTHR12236">
    <property type="entry name" value="STRUCTURAL CONTITUENT OF CUTICLE"/>
    <property type="match status" value="1"/>
</dbReference>
<dbReference type="InterPro" id="IPR000618">
    <property type="entry name" value="Insect_cuticle"/>
</dbReference>